<protein>
    <submittedName>
        <fullName evidence="1">Uncharacterized protein</fullName>
    </submittedName>
</protein>
<organism evidence="1">
    <name type="scientific">mine drainage metagenome</name>
    <dbReference type="NCBI Taxonomy" id="410659"/>
    <lineage>
        <taxon>unclassified sequences</taxon>
        <taxon>metagenomes</taxon>
        <taxon>ecological metagenomes</taxon>
    </lineage>
</organism>
<comment type="caution">
    <text evidence="1">The sequence shown here is derived from an EMBL/GenBank/DDBJ whole genome shotgun (WGS) entry which is preliminary data.</text>
</comment>
<evidence type="ECO:0000313" key="1">
    <source>
        <dbReference type="EMBL" id="OIQ98645.1"/>
    </source>
</evidence>
<dbReference type="EMBL" id="MLJW01000116">
    <property type="protein sequence ID" value="OIQ98645.1"/>
    <property type="molecule type" value="Genomic_DNA"/>
</dbReference>
<gene>
    <name evidence="1" type="ORF">GALL_193030</name>
</gene>
<accession>A0A1J5SEM1</accession>
<dbReference type="AlphaFoldDB" id="A0A1J5SEM1"/>
<proteinExistence type="predicted"/>
<reference evidence="1" key="1">
    <citation type="submission" date="2016-10" db="EMBL/GenBank/DDBJ databases">
        <title>Sequence of Gallionella enrichment culture.</title>
        <authorList>
            <person name="Poehlein A."/>
            <person name="Muehling M."/>
            <person name="Daniel R."/>
        </authorList>
    </citation>
    <scope>NUCLEOTIDE SEQUENCE</scope>
</reference>
<name>A0A1J5SEM1_9ZZZZ</name>
<sequence length="64" mass="7312">MFCRLKRNLRALQVSNNVYEASGLLAMANELRVVGKIKSNFKLTECCRLVVNSNRSDIGFEVQY</sequence>